<dbReference type="OrthoDB" id="6611212at2759"/>
<evidence type="ECO:0000313" key="2">
    <source>
        <dbReference type="EMBL" id="CAH1401644.1"/>
    </source>
</evidence>
<sequence length="207" mass="22255">MLLLAGLLLSAPAALACGGSFFGCFKSDLLQAFSKIAASDSYVLVPGLSFDRKKDVPRSLQAFPVGAGDVSVVDVYRNAERLFKSHSLFWNVLPGVDISVSEGKDGNFVLGVERCHHESGPPSRDCLPEPWAAPIVGGISTPLYYLPFFEIMEKAGPASPPCLAPLCPTKLFSDIPVPATAPVRIRLEWKEIAEFTFTGNGISTHVF</sequence>
<proteinExistence type="predicted"/>
<organism evidence="2 3">
    <name type="scientific">Nezara viridula</name>
    <name type="common">Southern green stink bug</name>
    <name type="synonym">Cimex viridulus</name>
    <dbReference type="NCBI Taxonomy" id="85310"/>
    <lineage>
        <taxon>Eukaryota</taxon>
        <taxon>Metazoa</taxon>
        <taxon>Ecdysozoa</taxon>
        <taxon>Arthropoda</taxon>
        <taxon>Hexapoda</taxon>
        <taxon>Insecta</taxon>
        <taxon>Pterygota</taxon>
        <taxon>Neoptera</taxon>
        <taxon>Paraneoptera</taxon>
        <taxon>Hemiptera</taxon>
        <taxon>Heteroptera</taxon>
        <taxon>Panheteroptera</taxon>
        <taxon>Pentatomomorpha</taxon>
        <taxon>Pentatomoidea</taxon>
        <taxon>Pentatomidae</taxon>
        <taxon>Pentatominae</taxon>
        <taxon>Nezara</taxon>
    </lineage>
</organism>
<name>A0A9P0HH14_NEZVI</name>
<dbReference type="AlphaFoldDB" id="A0A9P0HH14"/>
<evidence type="ECO:0000256" key="1">
    <source>
        <dbReference type="SAM" id="SignalP"/>
    </source>
</evidence>
<dbReference type="Proteomes" id="UP001152798">
    <property type="component" value="Chromosome 5"/>
</dbReference>
<accession>A0A9P0HH14</accession>
<keyword evidence="3" id="KW-1185">Reference proteome</keyword>
<reference evidence="2" key="1">
    <citation type="submission" date="2022-01" db="EMBL/GenBank/DDBJ databases">
        <authorList>
            <person name="King R."/>
        </authorList>
    </citation>
    <scope>NUCLEOTIDE SEQUENCE</scope>
</reference>
<keyword evidence="1" id="KW-0732">Signal</keyword>
<feature type="signal peptide" evidence="1">
    <location>
        <begin position="1"/>
        <end position="16"/>
    </location>
</feature>
<evidence type="ECO:0000313" key="3">
    <source>
        <dbReference type="Proteomes" id="UP001152798"/>
    </source>
</evidence>
<gene>
    <name evidence="2" type="ORF">NEZAVI_LOCUS10619</name>
</gene>
<dbReference type="EMBL" id="OV725081">
    <property type="protein sequence ID" value="CAH1401644.1"/>
    <property type="molecule type" value="Genomic_DNA"/>
</dbReference>
<feature type="chain" id="PRO_5040270283" evidence="1">
    <location>
        <begin position="17"/>
        <end position="207"/>
    </location>
</feature>
<protein>
    <submittedName>
        <fullName evidence="2">Uncharacterized protein</fullName>
    </submittedName>
</protein>